<dbReference type="SUPFAM" id="SSF51735">
    <property type="entry name" value="NAD(P)-binding Rossmann-fold domains"/>
    <property type="match status" value="1"/>
</dbReference>
<dbReference type="InterPro" id="IPR036291">
    <property type="entry name" value="NAD(P)-bd_dom_sf"/>
</dbReference>
<keyword evidence="1" id="KW-0808">Transferase</keyword>
<dbReference type="InterPro" id="IPR000850">
    <property type="entry name" value="Adenylat/UMP-CMP_kin"/>
</dbReference>
<dbReference type="InterPro" id="IPR047499">
    <property type="entry name" value="DD_AK7"/>
</dbReference>
<dbReference type="GO" id="GO:0005737">
    <property type="term" value="C:cytoplasm"/>
    <property type="evidence" value="ECO:0000318"/>
    <property type="project" value="GO_Central"/>
</dbReference>
<keyword evidence="8" id="KW-1185">Reference proteome</keyword>
<sequence>MKVFVNRVDSTLGGLLAKRLLERPPAGEDEEEVVDISPIEVVGSLSADPNARAPSWVSSVVSTADRASFVAATADCDSFIFDISQDPAEASLATWTAQYYKERLEDILKPRTICCVSSVLTWASTKPADPDAEEVAPLVEDEFRRRRAHRSYRTLLDAEKTITKCGKKTDGKLFTSVICAGLVYGRGETALHSLFRRAWEMNEESLPVYGGGANYIPTIHVDDLASTVIDTVRSGSGGQYIVAVDESKHTLREIAECISKNLGPGKIHDATLEEGLLDPFSSQSEFDLLSINQQFDQGSIAEMEFEWHSAEGLIANIRKVIREFKAARHLNPLRIILHGPPAVGKTTLARFLSQHYKLPYVSVQSATEDKIKALRASAARIENGEDDLEESEVEQARFDADELAAIEQELQDSGTHDLSQTISWLREKLLSMSCLNQGYVLDGVPGDEEQLKQLMARGDEDELEEGDDEVADSDGPSPRLAPDFVILLDAPDAYLTDRVLSLPEQEVAGTRNTESEYPSRLAKWRAENTDERTVLNYFDLHEIHPMTIDVQGLSLDLVQRQLLDVAGAPRNYGPSPEEAAALEAERAAREEAEQAVREKEEAAARAIEEERAGAAQAEWSAKRDTVMREQQQALDEASLPLRTFLMRHVMPTLTQGLLEVCKTKPEDPIDFLAEYLFQNNPQID</sequence>
<dbReference type="SUPFAM" id="SSF52540">
    <property type="entry name" value="P-loop containing nucleoside triphosphate hydrolases"/>
    <property type="match status" value="1"/>
</dbReference>
<evidence type="ECO:0000259" key="6">
    <source>
        <dbReference type="Pfam" id="PF00004"/>
    </source>
</evidence>
<dbReference type="STRING" id="81824.A9V1U0"/>
<gene>
    <name evidence="7" type="ORF">MONBRDRAFT_32804</name>
</gene>
<evidence type="ECO:0000256" key="3">
    <source>
        <dbReference type="ARBA" id="ARBA00022777"/>
    </source>
</evidence>
<feature type="compositionally biased region" description="Acidic residues" evidence="5">
    <location>
        <begin position="459"/>
        <end position="472"/>
    </location>
</feature>
<dbReference type="InterPro" id="IPR007858">
    <property type="entry name" value="Dpy-30_motif"/>
</dbReference>
<dbReference type="eggNOG" id="KOG3078">
    <property type="taxonomic scope" value="Eukaryota"/>
</dbReference>
<keyword evidence="2" id="KW-0547">Nucleotide-binding</keyword>
<dbReference type="GeneID" id="5891827"/>
<reference evidence="7 8" key="1">
    <citation type="journal article" date="2008" name="Nature">
        <title>The genome of the choanoflagellate Monosiga brevicollis and the origin of metazoans.</title>
        <authorList>
            <consortium name="JGI Sequencing"/>
            <person name="King N."/>
            <person name="Westbrook M.J."/>
            <person name="Young S.L."/>
            <person name="Kuo A."/>
            <person name="Abedin M."/>
            <person name="Chapman J."/>
            <person name="Fairclough S."/>
            <person name="Hellsten U."/>
            <person name="Isogai Y."/>
            <person name="Letunic I."/>
            <person name="Marr M."/>
            <person name="Pincus D."/>
            <person name="Putnam N."/>
            <person name="Rokas A."/>
            <person name="Wright K.J."/>
            <person name="Zuzow R."/>
            <person name="Dirks W."/>
            <person name="Good M."/>
            <person name="Goodstein D."/>
            <person name="Lemons D."/>
            <person name="Li W."/>
            <person name="Lyons J.B."/>
            <person name="Morris A."/>
            <person name="Nichols S."/>
            <person name="Richter D.J."/>
            <person name="Salamov A."/>
            <person name="Bork P."/>
            <person name="Lim W.A."/>
            <person name="Manning G."/>
            <person name="Miller W.T."/>
            <person name="McGinnis W."/>
            <person name="Shapiro H."/>
            <person name="Tjian R."/>
            <person name="Grigoriev I.V."/>
            <person name="Rokhsar D."/>
        </authorList>
    </citation>
    <scope>NUCLEOTIDE SEQUENCE [LARGE SCALE GENOMIC DNA]</scope>
    <source>
        <strain evidence="8">MX1 / ATCC 50154</strain>
    </source>
</reference>
<dbReference type="AlphaFoldDB" id="A9V1U0"/>
<dbReference type="FunCoup" id="A9V1U0">
    <property type="interactions" value="322"/>
</dbReference>
<evidence type="ECO:0000256" key="5">
    <source>
        <dbReference type="SAM" id="MobiDB-lite"/>
    </source>
</evidence>
<evidence type="ECO:0000256" key="1">
    <source>
        <dbReference type="ARBA" id="ARBA00022679"/>
    </source>
</evidence>
<dbReference type="OMA" id="GHVEDDF"/>
<dbReference type="InterPro" id="IPR027417">
    <property type="entry name" value="P-loop_NTPase"/>
</dbReference>
<dbReference type="KEGG" id="mbr:MONBRDRAFT_32804"/>
<organism evidence="7 8">
    <name type="scientific">Monosiga brevicollis</name>
    <name type="common">Choanoflagellate</name>
    <dbReference type="NCBI Taxonomy" id="81824"/>
    <lineage>
        <taxon>Eukaryota</taxon>
        <taxon>Choanoflagellata</taxon>
        <taxon>Craspedida</taxon>
        <taxon>Salpingoecidae</taxon>
        <taxon>Monosiga</taxon>
    </lineage>
</organism>
<feature type="domain" description="ATPase AAA-type core" evidence="6">
    <location>
        <begin position="335"/>
        <end position="388"/>
    </location>
</feature>
<dbReference type="Gene3D" id="1.20.890.10">
    <property type="entry name" value="cAMP-dependent protein kinase regulatory subunit, dimerization-anchoring domain"/>
    <property type="match status" value="1"/>
</dbReference>
<proteinExistence type="predicted"/>
<dbReference type="Pfam" id="PF00004">
    <property type="entry name" value="AAA"/>
    <property type="match status" value="1"/>
</dbReference>
<dbReference type="CDD" id="cd22967">
    <property type="entry name" value="DD_AK7"/>
    <property type="match status" value="1"/>
</dbReference>
<dbReference type="GO" id="GO:0004017">
    <property type="term" value="F:AMP kinase activity"/>
    <property type="evidence" value="ECO:0000318"/>
    <property type="project" value="GO_Central"/>
</dbReference>
<feature type="coiled-coil region" evidence="4">
    <location>
        <begin position="581"/>
        <end position="617"/>
    </location>
</feature>
<dbReference type="Proteomes" id="UP000001357">
    <property type="component" value="Unassembled WGS sequence"/>
</dbReference>
<dbReference type="PANTHER" id="PTHR23359">
    <property type="entry name" value="NUCLEOTIDE KINASE"/>
    <property type="match status" value="1"/>
</dbReference>
<dbReference type="GO" id="GO:0016887">
    <property type="term" value="F:ATP hydrolysis activity"/>
    <property type="evidence" value="ECO:0007669"/>
    <property type="project" value="InterPro"/>
</dbReference>
<dbReference type="InParanoid" id="A9V1U0"/>
<name>A9V1U0_MONBE</name>
<evidence type="ECO:0000313" key="7">
    <source>
        <dbReference type="EMBL" id="EDQ88502.1"/>
    </source>
</evidence>
<evidence type="ECO:0000256" key="4">
    <source>
        <dbReference type="SAM" id="Coils"/>
    </source>
</evidence>
<dbReference type="GO" id="GO:0004550">
    <property type="term" value="F:nucleoside diphosphate kinase activity"/>
    <property type="evidence" value="ECO:0000318"/>
    <property type="project" value="GO_Central"/>
</dbReference>
<protein>
    <recommendedName>
        <fullName evidence="6">ATPase AAA-type core domain-containing protein</fullName>
    </recommendedName>
</protein>
<evidence type="ECO:0000256" key="2">
    <source>
        <dbReference type="ARBA" id="ARBA00022741"/>
    </source>
</evidence>
<dbReference type="Pfam" id="PF05186">
    <property type="entry name" value="Dpy-30"/>
    <property type="match status" value="1"/>
</dbReference>
<dbReference type="Gene3D" id="3.40.50.720">
    <property type="entry name" value="NAD(P)-binding Rossmann-like Domain"/>
    <property type="match status" value="1"/>
</dbReference>
<keyword evidence="4" id="KW-0175">Coiled coil</keyword>
<feature type="region of interest" description="Disordered" evidence="5">
    <location>
        <begin position="457"/>
        <end position="478"/>
    </location>
</feature>
<evidence type="ECO:0000313" key="8">
    <source>
        <dbReference type="Proteomes" id="UP000001357"/>
    </source>
</evidence>
<dbReference type="Gene3D" id="3.40.50.300">
    <property type="entry name" value="P-loop containing nucleotide triphosphate hydrolases"/>
    <property type="match status" value="1"/>
</dbReference>
<keyword evidence="3" id="KW-0418">Kinase</keyword>
<dbReference type="GO" id="GO:0005524">
    <property type="term" value="F:ATP binding"/>
    <property type="evidence" value="ECO:0007669"/>
    <property type="project" value="InterPro"/>
</dbReference>
<accession>A9V1U0</accession>
<dbReference type="EMBL" id="CH991554">
    <property type="protein sequence ID" value="EDQ88502.1"/>
    <property type="molecule type" value="Genomic_DNA"/>
</dbReference>
<dbReference type="InterPro" id="IPR003959">
    <property type="entry name" value="ATPase_AAA_core"/>
</dbReference>
<dbReference type="RefSeq" id="XP_001746606.1">
    <property type="nucleotide sequence ID" value="XM_001746554.1"/>
</dbReference>